<dbReference type="RGD" id="2322455">
    <property type="gene designation" value="Ct55l1"/>
</dbReference>
<comment type="subcellular location">
    <subcellularLocation>
        <location evidence="1">Cytoplasm</location>
    </subcellularLocation>
</comment>
<evidence type="ECO:0000313" key="11">
    <source>
        <dbReference type="RGD" id="41318334"/>
    </source>
</evidence>
<dbReference type="AGR" id="RGD:41153163"/>
<dbReference type="PANTHER" id="PTHR45418:SF5">
    <property type="entry name" value="BRCA2-INTERACTING PROTEIN-LIKE-RELATED"/>
    <property type="match status" value="1"/>
</dbReference>
<dbReference type="AGR" id="RGD:2322455"/>
<dbReference type="RGD" id="41180249">
    <property type="gene designation" value="LOC120099190"/>
</dbReference>
<evidence type="ECO:0000313" key="9">
    <source>
        <dbReference type="RGD" id="41180249"/>
    </source>
</evidence>
<dbReference type="RGD" id="41318334">
    <property type="gene designation" value="LOC120099191"/>
</dbReference>
<dbReference type="RGD" id="41153163">
    <property type="gene designation" value="LOC120099188"/>
</dbReference>
<accession>A0A8I6AQ28</accession>
<dbReference type="AlphaFoldDB" id="A0A0G2K9A4"/>
<dbReference type="KEGG" id="rno:120099190"/>
<evidence type="ECO:0000313" key="4">
    <source>
        <dbReference type="Ensembl" id="ENSRNOP00000095355.2"/>
    </source>
</evidence>
<dbReference type="GlyGen" id="A0A0G2K9A4">
    <property type="glycosylation" value="1 site"/>
</dbReference>
<reference evidence="3 5" key="1">
    <citation type="journal article" date="2004" name="Nature">
        <title>Genome sequence of the Brown Norway rat yields insights into mammalian evolution.</title>
        <authorList>
            <consortium name="Rat Genome Sequencing Project Consortium"/>
            <person name="Gibbs R.A."/>
            <person name="Weinstock G.M."/>
            <person name="Metzker M.L."/>
            <person name="Muzny D.M."/>
            <person name="Sodergren E.J."/>
            <person name="Scherer S."/>
            <person name="Scott G."/>
            <person name="Steffen D."/>
            <person name="Worley K.C."/>
            <person name="Burch P.E."/>
            <person name="Okwuonu G."/>
            <person name="Hines S."/>
            <person name="Lewis L."/>
            <person name="Deramo C."/>
            <person name="Delgado O."/>
            <person name="Dugan-Rocha S."/>
            <person name="Miner G."/>
            <person name="Morgan M."/>
            <person name="Hawes A."/>
            <person name="Gill R."/>
            <person name="Holt R.A."/>
            <person name="Adams M.D."/>
            <person name="Amanatides P.G."/>
            <person name="Baden-Tillson H."/>
            <person name="Barnstead M."/>
            <person name="Chin S."/>
            <person name="Evans C.A."/>
            <person name="Ferriera S."/>
            <person name="Fosler C."/>
            <person name="Glodek A."/>
            <person name="Gu Z."/>
            <person name="Jennings D."/>
            <person name="Kraft C.L."/>
            <person name="Nguyen T."/>
            <person name="Pfannkoch C.M."/>
            <person name="Sitter C."/>
            <person name="Sutton G.G."/>
            <person name="Venter J.C."/>
            <person name="Woodage T."/>
            <person name="Smith D."/>
            <person name="Lee H.-M."/>
            <person name="Gustafson E."/>
            <person name="Cahill P."/>
            <person name="Kana A."/>
            <person name="Doucette-Stamm L."/>
            <person name="Weinstock K."/>
            <person name="Fechtel K."/>
            <person name="Weiss R.B."/>
            <person name="Dunn D.M."/>
            <person name="Green E.D."/>
            <person name="Blakesley R.W."/>
            <person name="Bouffard G.G."/>
            <person name="De Jong P.J."/>
            <person name="Osoegawa K."/>
            <person name="Zhu B."/>
            <person name="Marra M."/>
            <person name="Schein J."/>
            <person name="Bosdet I."/>
            <person name="Fjell C."/>
            <person name="Jones S."/>
            <person name="Krzywinski M."/>
            <person name="Mathewson C."/>
            <person name="Siddiqui A."/>
            <person name="Wye N."/>
            <person name="McPherson J."/>
            <person name="Zhao S."/>
            <person name="Fraser C.M."/>
            <person name="Shetty J."/>
            <person name="Shatsman S."/>
            <person name="Geer K."/>
            <person name="Chen Y."/>
            <person name="Abramzon S."/>
            <person name="Nierman W.C."/>
            <person name="Havlak P.H."/>
            <person name="Chen R."/>
            <person name="Durbin K.J."/>
            <person name="Egan A."/>
            <person name="Ren Y."/>
            <person name="Song X.-Z."/>
            <person name="Li B."/>
            <person name="Liu Y."/>
            <person name="Qin X."/>
            <person name="Cawley S."/>
            <person name="Cooney A.J."/>
            <person name="D'Souza L.M."/>
            <person name="Martin K."/>
            <person name="Wu J.Q."/>
            <person name="Gonzalez-Garay M.L."/>
            <person name="Jackson A.R."/>
            <person name="Kalafus K.J."/>
            <person name="McLeod M.P."/>
            <person name="Milosavljevic A."/>
            <person name="Virk D."/>
            <person name="Volkov A."/>
            <person name="Wheeler D.A."/>
            <person name="Zhang Z."/>
            <person name="Bailey J.A."/>
            <person name="Eichler E.E."/>
            <person name="Tuzun E."/>
            <person name="Birney E."/>
            <person name="Mongin E."/>
            <person name="Ureta-Vidal A."/>
            <person name="Woodwark C."/>
            <person name="Zdobnov E."/>
            <person name="Bork P."/>
            <person name="Suyama M."/>
            <person name="Torrents D."/>
            <person name="Alexandersson M."/>
            <person name="Trask B.J."/>
            <person name="Young J.M."/>
            <person name="Huang H."/>
            <person name="Wang H."/>
            <person name="Xing H."/>
            <person name="Daniels S."/>
            <person name="Gietzen D."/>
            <person name="Schmidt J."/>
            <person name="Stevens K."/>
            <person name="Vitt U."/>
            <person name="Wingrove J."/>
            <person name="Camara F."/>
            <person name="Mar Alba M."/>
            <person name="Abril J.F."/>
            <person name="Guigo R."/>
            <person name="Smit A."/>
            <person name="Dubchak I."/>
            <person name="Rubin E.M."/>
            <person name="Couronne O."/>
            <person name="Poliakov A."/>
            <person name="Huebner N."/>
            <person name="Ganten D."/>
            <person name="Goesele C."/>
            <person name="Hummel O."/>
            <person name="Kreitler T."/>
            <person name="Lee Y.-A."/>
            <person name="Monti J."/>
            <person name="Schulz H."/>
            <person name="Zimdahl H."/>
            <person name="Himmelbauer H."/>
            <person name="Lehrach H."/>
            <person name="Jacob H.J."/>
            <person name="Bromberg S."/>
            <person name="Gullings-Handley J."/>
            <person name="Jensen-Seaman M.I."/>
            <person name="Kwitek A.E."/>
            <person name="Lazar J."/>
            <person name="Pasko D."/>
            <person name="Tonellato P.J."/>
            <person name="Twigger S."/>
            <person name="Ponting C.P."/>
            <person name="Duarte J.M."/>
            <person name="Rice S."/>
            <person name="Goodstadt L."/>
            <person name="Beatson S.A."/>
            <person name="Emes R.D."/>
            <person name="Winter E.E."/>
            <person name="Webber C."/>
            <person name="Brandt P."/>
            <person name="Nyakatura G."/>
            <person name="Adetobi M."/>
            <person name="Chiaromonte F."/>
            <person name="Elnitski L."/>
            <person name="Eswara P."/>
            <person name="Hardison R.C."/>
            <person name="Hou M."/>
            <person name="Kolbe D."/>
            <person name="Makova K."/>
            <person name="Miller W."/>
            <person name="Nekrutenko A."/>
            <person name="Riemer C."/>
            <person name="Schwartz S."/>
            <person name="Taylor J."/>
            <person name="Yang S."/>
            <person name="Zhang Y."/>
            <person name="Lindpaintner K."/>
            <person name="Andrews T.D."/>
            <person name="Caccamo M."/>
            <person name="Clamp M."/>
            <person name="Clarke L."/>
            <person name="Curwen V."/>
            <person name="Durbin R.M."/>
            <person name="Eyras E."/>
            <person name="Searle S.M."/>
            <person name="Cooper G.M."/>
            <person name="Batzoglou S."/>
            <person name="Brudno M."/>
            <person name="Sidow A."/>
            <person name="Stone E.A."/>
            <person name="Payseur B.A."/>
            <person name="Bourque G."/>
            <person name="Lopez-Otin C."/>
            <person name="Puente X.S."/>
            <person name="Chakrabarti K."/>
            <person name="Chatterji S."/>
            <person name="Dewey C."/>
            <person name="Pachter L."/>
            <person name="Bray N."/>
            <person name="Yap V.B."/>
            <person name="Caspi A."/>
            <person name="Tesler G."/>
            <person name="Pevzner P.A."/>
            <person name="Haussler D."/>
            <person name="Roskin K.M."/>
            <person name="Baertsch R."/>
            <person name="Clawson H."/>
            <person name="Furey T.S."/>
            <person name="Hinrichs A.S."/>
            <person name="Karolchik D."/>
            <person name="Kent W.J."/>
            <person name="Rosenbloom K.R."/>
            <person name="Trumbower H."/>
            <person name="Weirauch M."/>
            <person name="Cooper D.N."/>
            <person name="Stenson P.D."/>
            <person name="Ma B."/>
            <person name="Brent M."/>
            <person name="Arumugam M."/>
            <person name="Shteynberg D."/>
            <person name="Copley R.R."/>
            <person name="Taylor M.S."/>
            <person name="Riethman H."/>
            <person name="Mudunuri U."/>
            <person name="Peterson J."/>
            <person name="Guyer M."/>
            <person name="Felsenfeld A."/>
            <person name="Old S."/>
            <person name="Mockrin S."/>
            <person name="Collins F.S."/>
        </authorList>
    </citation>
    <scope>NUCLEOTIDE SEQUENCE [LARGE SCALE GENOMIC DNA]</scope>
    <source>
        <strain evidence="3 5">Brown Norway</strain>
    </source>
</reference>
<name>A0A0G2K9A4_RAT</name>
<evidence type="ECO:0000313" key="5">
    <source>
        <dbReference type="Proteomes" id="UP000002494"/>
    </source>
</evidence>
<evidence type="ECO:0000256" key="1">
    <source>
        <dbReference type="ARBA" id="ARBA00004496"/>
    </source>
</evidence>
<evidence type="ECO:0000313" key="6">
    <source>
        <dbReference type="RGD" id="2322455"/>
    </source>
</evidence>
<dbReference type="OMA" id="FINEWIY"/>
<dbReference type="AGR" id="RGD:41318334"/>
<dbReference type="OrthoDB" id="9573766at2759"/>
<dbReference type="PANTHER" id="PTHR45418">
    <property type="entry name" value="CANCER/TESTIS ANTIGEN 55"/>
    <property type="match status" value="1"/>
</dbReference>
<evidence type="ECO:0008006" key="12">
    <source>
        <dbReference type="Google" id="ProtNLM"/>
    </source>
</evidence>
<keyword evidence="5" id="KW-1185">Reference proteome</keyword>
<dbReference type="OMA" id="TWRIRAH"/>
<gene>
    <name evidence="9" type="primary">LOC120099190</name>
    <name evidence="4 6" type="synonym">Ct55l1</name>
    <name evidence="8" type="synonym">LOC120099188</name>
    <name evidence="3 10" type="synonym">LOC120099189</name>
    <name evidence="11" type="synonym">LOC120099191</name>
    <name evidence="7" type="synonym">LOC120099287</name>
</gene>
<evidence type="ECO:0000313" key="3">
    <source>
        <dbReference type="Ensembl" id="ENSRNOP00000074922.3"/>
    </source>
</evidence>
<dbReference type="VEuPathDB" id="HostDB:ENSRNOG00000061094"/>
<reference evidence="3" key="2">
    <citation type="submission" date="2025-05" db="UniProtKB">
        <authorList>
            <consortium name="Ensembl"/>
        </authorList>
    </citation>
    <scope>IDENTIFICATION</scope>
    <source>
        <strain evidence="3">Brown Norway</strain>
    </source>
</reference>
<dbReference type="GeneTree" id="ENSGT00940000163821"/>
<dbReference type="Bgee" id="ENSRNOG00000061094">
    <property type="expression patterns" value="Expressed in testis"/>
</dbReference>
<protein>
    <recommendedName>
        <fullName evidence="12">CT55</fullName>
    </recommendedName>
</protein>
<dbReference type="InParanoid" id="A0A0G2K9A4"/>
<proteinExistence type="predicted"/>
<dbReference type="RGD" id="40947786">
    <property type="gene designation" value="LOC120099287"/>
</dbReference>
<dbReference type="AGR" id="RGD:41195353"/>
<dbReference type="STRING" id="10116.ENSRNOP00000074922"/>
<evidence type="ECO:0000313" key="7">
    <source>
        <dbReference type="RGD" id="40947786"/>
    </source>
</evidence>
<dbReference type="GO" id="GO:0005737">
    <property type="term" value="C:cytoplasm"/>
    <property type="evidence" value="ECO:0007669"/>
    <property type="project" value="UniProtKB-SubCell"/>
</dbReference>
<dbReference type="AGR" id="RGD:41180249"/>
<dbReference type="AGR" id="RGD:40947786"/>
<dbReference type="FunCoup" id="A0A0G2K9A4">
    <property type="interactions" value="13"/>
</dbReference>
<dbReference type="Proteomes" id="UP000002494">
    <property type="component" value="Chromosome X"/>
</dbReference>
<accession>A0A0G2K9A4</accession>
<organism evidence="3 5">
    <name type="scientific">Rattus norvegicus</name>
    <name type="common">Rat</name>
    <dbReference type="NCBI Taxonomy" id="10116"/>
    <lineage>
        <taxon>Eukaryota</taxon>
        <taxon>Metazoa</taxon>
        <taxon>Chordata</taxon>
        <taxon>Craniata</taxon>
        <taxon>Vertebrata</taxon>
        <taxon>Euteleostomi</taxon>
        <taxon>Mammalia</taxon>
        <taxon>Eutheria</taxon>
        <taxon>Euarchontoglires</taxon>
        <taxon>Glires</taxon>
        <taxon>Rodentia</taxon>
        <taxon>Myomorpha</taxon>
        <taxon>Muroidea</taxon>
        <taxon>Muridae</taxon>
        <taxon>Murinae</taxon>
        <taxon>Rattus</taxon>
    </lineage>
</organism>
<evidence type="ECO:0000313" key="10">
    <source>
        <dbReference type="RGD" id="41195353"/>
    </source>
</evidence>
<dbReference type="Ensembl" id="ENSRNOT00000091278.3">
    <property type="protein sequence ID" value="ENSRNOP00000074922.3"/>
    <property type="gene ID" value="ENSRNOG00000082477.1"/>
</dbReference>
<keyword evidence="2" id="KW-0963">Cytoplasm</keyword>
<evidence type="ECO:0000256" key="2">
    <source>
        <dbReference type="ARBA" id="ARBA00022490"/>
    </source>
</evidence>
<dbReference type="RGD" id="41195353">
    <property type="gene designation" value="LOC120099189"/>
</dbReference>
<sequence>MLSLLRWISTFFHGSNTSEEISEEQPQDNTRLKSIQGVVTSLCNYYGWINDSILFNVEVISDNVPLKIGTNVLALVEQDEVTHTLKTIKVKVMTDLPEGSEPSKLGKRLCIRCVTSVTEEDVYISEDVSFPLYLFSGAFKPFKGDLVLVEYSMNSGMSNINIHSVSPLSCQDINEVYVTSIDGRNGMVEARVFFTLDSLQIPSGYTPGLYDIVDVVTVDSIQQHCSLRAVSVTPVQVEI</sequence>
<dbReference type="Ensembl" id="ENSRNOT00000107596.2">
    <property type="protein sequence ID" value="ENSRNOP00000095355.2"/>
    <property type="gene ID" value="ENSRNOG00000090738.1"/>
</dbReference>
<evidence type="ECO:0000313" key="8">
    <source>
        <dbReference type="RGD" id="41153163"/>
    </source>
</evidence>